<keyword evidence="2" id="KW-0865">Zymogen</keyword>
<dbReference type="Pfam" id="PF02666">
    <property type="entry name" value="PS_Dcarbxylase"/>
    <property type="match status" value="1"/>
</dbReference>
<dbReference type="GO" id="GO:0008654">
    <property type="term" value="P:phospholipid biosynthetic process"/>
    <property type="evidence" value="ECO:0007669"/>
    <property type="project" value="InterPro"/>
</dbReference>
<evidence type="ECO:0000256" key="1">
    <source>
        <dbReference type="ARBA" id="ARBA00022793"/>
    </source>
</evidence>
<dbReference type="RefSeq" id="WP_201310308.1">
    <property type="nucleotide sequence ID" value="NZ_BLYI01000024.1"/>
</dbReference>
<accession>A0A916Q565</accession>
<dbReference type="AlphaFoldDB" id="A0A916Q565"/>
<evidence type="ECO:0000313" key="5">
    <source>
        <dbReference type="EMBL" id="GFO84582.1"/>
    </source>
</evidence>
<keyword evidence="1" id="KW-0210">Decarboxylase</keyword>
<dbReference type="PANTHER" id="PTHR10067:SF17">
    <property type="entry name" value="PHOSPHATIDYLSERINE DECARBOXYLASE PROENZYME 2"/>
    <property type="match status" value="1"/>
</dbReference>
<organism evidence="5 6">
    <name type="scientific">Anaerostipes butyraticus</name>
    <dbReference type="NCBI Taxonomy" id="645466"/>
    <lineage>
        <taxon>Bacteria</taxon>
        <taxon>Bacillati</taxon>
        <taxon>Bacillota</taxon>
        <taxon>Clostridia</taxon>
        <taxon>Lachnospirales</taxon>
        <taxon>Lachnospiraceae</taxon>
        <taxon>Anaerostipes</taxon>
    </lineage>
</organism>
<evidence type="ECO:0000256" key="3">
    <source>
        <dbReference type="ARBA" id="ARBA00023239"/>
    </source>
</evidence>
<keyword evidence="3" id="KW-0456">Lyase</keyword>
<dbReference type="Proteomes" id="UP000613208">
    <property type="component" value="Unassembled WGS sequence"/>
</dbReference>
<dbReference type="PANTHER" id="PTHR10067">
    <property type="entry name" value="PHOSPHATIDYLSERINE DECARBOXYLASE"/>
    <property type="match status" value="1"/>
</dbReference>
<dbReference type="EMBL" id="BLYI01000024">
    <property type="protein sequence ID" value="GFO84582.1"/>
    <property type="molecule type" value="Genomic_DNA"/>
</dbReference>
<reference evidence="5" key="1">
    <citation type="submission" date="2020-06" db="EMBL/GenBank/DDBJ databases">
        <title>Characterization of fructooligosaccharide metabolism and fructooligosaccharide-degrading enzymes in human commensal butyrate producers.</title>
        <authorList>
            <person name="Tanno H."/>
            <person name="Fujii T."/>
            <person name="Hirano K."/>
            <person name="Maeno S."/>
            <person name="Tonozuka T."/>
            <person name="Sakamoto M."/>
            <person name="Ohkuma M."/>
            <person name="Tochio T."/>
            <person name="Endo A."/>
        </authorList>
    </citation>
    <scope>NUCLEOTIDE SEQUENCE</scope>
    <source>
        <strain evidence="5">JCM 17466</strain>
    </source>
</reference>
<proteinExistence type="predicted"/>
<comment type="caution">
    <text evidence="5">The sequence shown here is derived from an EMBL/GenBank/DDBJ whole genome shotgun (WGS) entry which is preliminary data.</text>
</comment>
<dbReference type="InterPro" id="IPR003817">
    <property type="entry name" value="PS_Dcarbxylase"/>
</dbReference>
<keyword evidence="6" id="KW-1185">Reference proteome</keyword>
<evidence type="ECO:0000256" key="4">
    <source>
        <dbReference type="ARBA" id="ARBA00023317"/>
    </source>
</evidence>
<gene>
    <name evidence="5" type="primary">psd2</name>
    <name evidence="5" type="ORF">ANBU17_09290</name>
</gene>
<evidence type="ECO:0000313" key="6">
    <source>
        <dbReference type="Proteomes" id="UP000613208"/>
    </source>
</evidence>
<sequence length="295" mass="33678">MKDTQRVIKTPEQKTDGEAAQDRLLHLLYCTAAGRLGLKVLTRPWISKLGGAFMSSPFSVGMISRFIRENQIDMSQYEPVCYRSYNEFFTRRIRPGMRPLPEDPNILFSPCDCKASVYLLDKEGTFVVKDTEYTAASLLRSQKIAGHFRNGYAVVLRLTVDDYHRYCYIDDGIKSDNFFIPGIYHTVNPIANDYVKIYKENAREFTMMKTKHFGNVVQVEVGALMVGRIKNHQEAGSMKRGGEKGYFEFGGSTIVLLLQQDRVSIREDLIEETENQREIKILQGEMLGRAVLAES</sequence>
<protein>
    <submittedName>
        <fullName evidence="5">Phosphatidylserine decarboxylase proenzyme 2</fullName>
    </submittedName>
</protein>
<evidence type="ECO:0000256" key="2">
    <source>
        <dbReference type="ARBA" id="ARBA00023145"/>
    </source>
</evidence>
<name>A0A916Q565_9FIRM</name>
<dbReference type="GO" id="GO:0004609">
    <property type="term" value="F:phosphatidylserine decarboxylase activity"/>
    <property type="evidence" value="ECO:0007669"/>
    <property type="project" value="InterPro"/>
</dbReference>
<keyword evidence="4" id="KW-0670">Pyruvate</keyword>